<keyword evidence="2" id="KW-1185">Reference proteome</keyword>
<dbReference type="PROSITE" id="PS51257">
    <property type="entry name" value="PROKAR_LIPOPROTEIN"/>
    <property type="match status" value="1"/>
</dbReference>
<reference evidence="1" key="1">
    <citation type="journal article" date="2014" name="Int. J. Syst. Evol. Microbiol.">
        <title>Complete genome sequence of Corynebacterium casei LMG S-19264T (=DSM 44701T), isolated from a smear-ripened cheese.</title>
        <authorList>
            <consortium name="US DOE Joint Genome Institute (JGI-PGF)"/>
            <person name="Walter F."/>
            <person name="Albersmeier A."/>
            <person name="Kalinowski J."/>
            <person name="Ruckert C."/>
        </authorList>
    </citation>
    <scope>NUCLEOTIDE SEQUENCE</scope>
    <source>
        <strain evidence="1">NBRC 108769</strain>
    </source>
</reference>
<accession>A0AA37SNA8</accession>
<name>A0AA37SNA8_9BACT</name>
<protein>
    <submittedName>
        <fullName evidence="1">Uncharacterized protein</fullName>
    </submittedName>
</protein>
<dbReference type="RefSeq" id="WP_235293011.1">
    <property type="nucleotide sequence ID" value="NZ_BSOH01000005.1"/>
</dbReference>
<dbReference type="Proteomes" id="UP001156666">
    <property type="component" value="Unassembled WGS sequence"/>
</dbReference>
<evidence type="ECO:0000313" key="1">
    <source>
        <dbReference type="EMBL" id="GLR16209.1"/>
    </source>
</evidence>
<dbReference type="EMBL" id="BSOH01000005">
    <property type="protein sequence ID" value="GLR16209.1"/>
    <property type="molecule type" value="Genomic_DNA"/>
</dbReference>
<reference evidence="1" key="2">
    <citation type="submission" date="2023-01" db="EMBL/GenBank/DDBJ databases">
        <title>Draft genome sequence of Portibacter lacus strain NBRC 108769.</title>
        <authorList>
            <person name="Sun Q."/>
            <person name="Mori K."/>
        </authorList>
    </citation>
    <scope>NUCLEOTIDE SEQUENCE</scope>
    <source>
        <strain evidence="1">NBRC 108769</strain>
    </source>
</reference>
<sequence>MRYILFLGILLMASCGKKKGCMNEWGINYKQEAIVDCCCEFDLDAILADVVGNYTMIEKCSGNSETYDIIISRTANTDDGISVSNFNNSGFSINATWNEGEFRLENKWQNNECVITTTGSIHKASGKLFFVYAAFPENTCNDTQGITCEARSIN</sequence>
<gene>
    <name evidence="1" type="ORF">GCM10007940_08240</name>
</gene>
<organism evidence="1 2">
    <name type="scientific">Portibacter lacus</name>
    <dbReference type="NCBI Taxonomy" id="1099794"/>
    <lineage>
        <taxon>Bacteria</taxon>
        <taxon>Pseudomonadati</taxon>
        <taxon>Bacteroidota</taxon>
        <taxon>Saprospiria</taxon>
        <taxon>Saprospirales</taxon>
        <taxon>Haliscomenobacteraceae</taxon>
        <taxon>Portibacter</taxon>
    </lineage>
</organism>
<proteinExistence type="predicted"/>
<evidence type="ECO:0000313" key="2">
    <source>
        <dbReference type="Proteomes" id="UP001156666"/>
    </source>
</evidence>
<dbReference type="AlphaFoldDB" id="A0AA37SNA8"/>
<comment type="caution">
    <text evidence="1">The sequence shown here is derived from an EMBL/GenBank/DDBJ whole genome shotgun (WGS) entry which is preliminary data.</text>
</comment>